<sequence length="393" mass="43121">MTEEVRQAVLEVAAGTEALQRSNAAAGKPGENLLPENQAVISKRGSKRAFQWIIPLLLAGVVGLGLTLYYKHEQSVNREVMALQQQAKKEALAGRYSDAVQLLERAEEKRPRYAVLARDRELASKAARLQTQLADVSKQLKSQKLGEGEKTLKEIADMIGKREEPLFAPLQKVLAADQVMLKVLRIKGELDKLSTVDALADKLDTVRGLSGQEAEAVKVQIINKITGLSYSSAEAKLRKKDFAGALAEVDNGLSYDTGNEKLTAYRKQIAQAKREFEKAEAKRIQLAQQKAAEEELNNRTAAVNVSNLKAVLDDYGDLSITGTITNGATRPIYSISVNMEIYSNSSGAYIGNVYTDVSPFRLNPGESGVFSTSYYGVYEQAQVQVTNASWYLE</sequence>
<comment type="caution">
    <text evidence="3">The sequence shown here is derived from an EMBL/GenBank/DDBJ whole genome shotgun (WGS) entry which is preliminary data.</text>
</comment>
<accession>A0A919YCC6</accession>
<dbReference type="NCBIfam" id="NF038353">
    <property type="entry name" value="FxLYD_dom"/>
    <property type="match status" value="1"/>
</dbReference>
<evidence type="ECO:0000313" key="3">
    <source>
        <dbReference type="EMBL" id="GIO48617.1"/>
    </source>
</evidence>
<proteinExistence type="predicted"/>
<gene>
    <name evidence="3" type="ORF">J34TS1_33820</name>
</gene>
<keyword evidence="1" id="KW-0175">Coiled coil</keyword>
<dbReference type="Proteomes" id="UP000682811">
    <property type="component" value="Unassembled WGS sequence"/>
</dbReference>
<organism evidence="3 4">
    <name type="scientific">Paenibacillus azoreducens</name>
    <dbReference type="NCBI Taxonomy" id="116718"/>
    <lineage>
        <taxon>Bacteria</taxon>
        <taxon>Bacillati</taxon>
        <taxon>Bacillota</taxon>
        <taxon>Bacilli</taxon>
        <taxon>Bacillales</taxon>
        <taxon>Paenibacillaceae</taxon>
        <taxon>Paenibacillus</taxon>
    </lineage>
</organism>
<keyword evidence="2" id="KW-0812">Transmembrane</keyword>
<dbReference type="RefSeq" id="WP_212979255.1">
    <property type="nucleotide sequence ID" value="NZ_AP025343.1"/>
</dbReference>
<feature type="transmembrane region" description="Helical" evidence="2">
    <location>
        <begin position="52"/>
        <end position="70"/>
    </location>
</feature>
<feature type="coiled-coil region" evidence="1">
    <location>
        <begin position="255"/>
        <end position="299"/>
    </location>
</feature>
<keyword evidence="2" id="KW-0472">Membrane</keyword>
<protein>
    <submittedName>
        <fullName evidence="3">Uncharacterized protein</fullName>
    </submittedName>
</protein>
<dbReference type="EMBL" id="BORT01000015">
    <property type="protein sequence ID" value="GIO48617.1"/>
    <property type="molecule type" value="Genomic_DNA"/>
</dbReference>
<keyword evidence="4" id="KW-1185">Reference proteome</keyword>
<evidence type="ECO:0000256" key="1">
    <source>
        <dbReference type="SAM" id="Coils"/>
    </source>
</evidence>
<name>A0A919YCC6_9BACL</name>
<evidence type="ECO:0000256" key="2">
    <source>
        <dbReference type="SAM" id="Phobius"/>
    </source>
</evidence>
<dbReference type="InterPro" id="IPR047676">
    <property type="entry name" value="FxLYD_dom"/>
</dbReference>
<dbReference type="AlphaFoldDB" id="A0A919YCC6"/>
<keyword evidence="2" id="KW-1133">Transmembrane helix</keyword>
<reference evidence="3 4" key="1">
    <citation type="submission" date="2021-03" db="EMBL/GenBank/DDBJ databases">
        <title>Antimicrobial resistance genes in bacteria isolated from Japanese honey, and their potential for conferring macrolide and lincosamide resistance in the American foulbrood pathogen Paenibacillus larvae.</title>
        <authorList>
            <person name="Okamoto M."/>
            <person name="Kumagai M."/>
            <person name="Kanamori H."/>
            <person name="Takamatsu D."/>
        </authorList>
    </citation>
    <scope>NUCLEOTIDE SEQUENCE [LARGE SCALE GENOMIC DNA]</scope>
    <source>
        <strain evidence="3 4">J34TS1</strain>
    </source>
</reference>
<evidence type="ECO:0000313" key="4">
    <source>
        <dbReference type="Proteomes" id="UP000682811"/>
    </source>
</evidence>